<dbReference type="PROSITE" id="PS50263">
    <property type="entry name" value="CN_HYDROLASE"/>
    <property type="match status" value="1"/>
</dbReference>
<comment type="caution">
    <text evidence="3">The sequence shown here is derived from an EMBL/GenBank/DDBJ whole genome shotgun (WGS) entry which is preliminary data.</text>
</comment>
<dbReference type="Gene3D" id="3.60.110.10">
    <property type="entry name" value="Carbon-nitrogen hydrolase"/>
    <property type="match status" value="1"/>
</dbReference>
<evidence type="ECO:0000256" key="1">
    <source>
        <dbReference type="ARBA" id="ARBA00022801"/>
    </source>
</evidence>
<dbReference type="EMBL" id="DRWN01000063">
    <property type="protein sequence ID" value="HHK68965.1"/>
    <property type="molecule type" value="Genomic_DNA"/>
</dbReference>
<name>A0A7C5L876_CALS0</name>
<sequence>MMAWSRLSTGGRARSLPCCWTKRPPCFRGGERMRKVRVAAVQLTPSNVEKSLEKAVEFIGLARDMKASVACLPEAWFHTAPLSELSEILSKYKTIVEKLSKAAAANKVWVLAGGLYAAGLEGPRVVAPVISSNGEVVGVQEKVHLFRHERTVFKHGERFHLFEINGVKAGILVCHDIVFPEAARSLALKGAEIVFNPSRIVAEGCGPWRTYLEARCLENRLPVVGVNIALPRRYGGRSAIITVRETAVGVGVVETLAEAGDGEQLITAEIELETPAKMRSARLASRVPSAYEALSQPPEEKHT</sequence>
<keyword evidence="1 3" id="KW-0378">Hydrolase</keyword>
<accession>A0A7C5L876</accession>
<dbReference type="InterPro" id="IPR003010">
    <property type="entry name" value="C-N_Hydrolase"/>
</dbReference>
<dbReference type="PANTHER" id="PTHR43674:SF2">
    <property type="entry name" value="BETA-UREIDOPROPIONASE"/>
    <property type="match status" value="1"/>
</dbReference>
<protein>
    <submittedName>
        <fullName evidence="3">Carbon-nitrogen hydrolase family protein</fullName>
    </submittedName>
</protein>
<evidence type="ECO:0000313" key="3">
    <source>
        <dbReference type="EMBL" id="HHK68965.1"/>
    </source>
</evidence>
<dbReference type="InterPro" id="IPR036526">
    <property type="entry name" value="C-N_Hydrolase_sf"/>
</dbReference>
<dbReference type="SUPFAM" id="SSF56317">
    <property type="entry name" value="Carbon-nitrogen hydrolase"/>
    <property type="match status" value="1"/>
</dbReference>
<dbReference type="InterPro" id="IPR050345">
    <property type="entry name" value="Aliph_Amidase/BUP"/>
</dbReference>
<dbReference type="Pfam" id="PF00795">
    <property type="entry name" value="CN_hydrolase"/>
    <property type="match status" value="1"/>
</dbReference>
<gene>
    <name evidence="3" type="ORF">ENM11_07445</name>
</gene>
<dbReference type="GO" id="GO:0016811">
    <property type="term" value="F:hydrolase activity, acting on carbon-nitrogen (but not peptide) bonds, in linear amides"/>
    <property type="evidence" value="ECO:0007669"/>
    <property type="project" value="TreeGrafter"/>
</dbReference>
<dbReference type="AlphaFoldDB" id="A0A7C5L876"/>
<organism evidence="3">
    <name type="scientific">Caldiarchaeum subterraneum</name>
    <dbReference type="NCBI Taxonomy" id="311458"/>
    <lineage>
        <taxon>Archaea</taxon>
        <taxon>Nitrososphaerota</taxon>
        <taxon>Candidatus Caldarchaeales</taxon>
        <taxon>Candidatus Caldarchaeaceae</taxon>
        <taxon>Candidatus Caldarchaeum</taxon>
    </lineage>
</organism>
<feature type="domain" description="CN hydrolase" evidence="2">
    <location>
        <begin position="36"/>
        <end position="272"/>
    </location>
</feature>
<evidence type="ECO:0000259" key="2">
    <source>
        <dbReference type="PROSITE" id="PS50263"/>
    </source>
</evidence>
<dbReference type="PANTHER" id="PTHR43674">
    <property type="entry name" value="NITRILASE C965.09-RELATED"/>
    <property type="match status" value="1"/>
</dbReference>
<proteinExistence type="predicted"/>
<reference evidence="3" key="1">
    <citation type="journal article" date="2020" name="mSystems">
        <title>Genome- and Community-Level Interaction Insights into Carbon Utilization and Element Cycling Functions of Hydrothermarchaeota in Hydrothermal Sediment.</title>
        <authorList>
            <person name="Zhou Z."/>
            <person name="Liu Y."/>
            <person name="Xu W."/>
            <person name="Pan J."/>
            <person name="Luo Z.H."/>
            <person name="Li M."/>
        </authorList>
    </citation>
    <scope>NUCLEOTIDE SEQUENCE [LARGE SCALE GENOMIC DNA]</scope>
    <source>
        <strain evidence="3">SpSt-1056</strain>
    </source>
</reference>
<dbReference type="CDD" id="cd07197">
    <property type="entry name" value="nitrilase"/>
    <property type="match status" value="1"/>
</dbReference>